<dbReference type="InterPro" id="IPR008207">
    <property type="entry name" value="Sig_transdc_His_kin_Hpt_dom"/>
</dbReference>
<dbReference type="Pfam" id="PF02518">
    <property type="entry name" value="HATPase_c"/>
    <property type="match status" value="1"/>
</dbReference>
<evidence type="ECO:0000256" key="18">
    <source>
        <dbReference type="PROSITE-ProRule" id="PRU00110"/>
    </source>
</evidence>
<feature type="compositionally biased region" description="Pro residues" evidence="20">
    <location>
        <begin position="877"/>
        <end position="891"/>
    </location>
</feature>
<proteinExistence type="inferred from homology"/>
<dbReference type="SUPFAM" id="SSF55781">
    <property type="entry name" value="GAF domain-like"/>
    <property type="match status" value="1"/>
</dbReference>
<dbReference type="SUPFAM" id="SSF52172">
    <property type="entry name" value="CheY-like"/>
    <property type="match status" value="2"/>
</dbReference>
<dbReference type="PROSITE" id="PS50109">
    <property type="entry name" value="HIS_KIN"/>
    <property type="match status" value="1"/>
</dbReference>
<dbReference type="InterPro" id="IPR011006">
    <property type="entry name" value="CheY-like_superfamily"/>
</dbReference>
<keyword evidence="8 21" id="KW-0812">Transmembrane</keyword>
<evidence type="ECO:0000256" key="3">
    <source>
        <dbReference type="ARBA" id="ARBA00006402"/>
    </source>
</evidence>
<keyword evidence="11" id="KW-0067">ATP-binding</keyword>
<dbReference type="PRINTS" id="PR00344">
    <property type="entry name" value="BCTRLSENSOR"/>
</dbReference>
<feature type="compositionally biased region" description="Basic and acidic residues" evidence="20">
    <location>
        <begin position="1012"/>
        <end position="1025"/>
    </location>
</feature>
<dbReference type="Pfam" id="PF13492">
    <property type="entry name" value="GAF_3"/>
    <property type="match status" value="1"/>
</dbReference>
<protein>
    <recommendedName>
        <fullName evidence="17">Circadian input-output histidine kinase CikA</fullName>
        <ecNumber evidence="4">2.7.13.3</ecNumber>
    </recommendedName>
    <alternativeName>
        <fullName evidence="16">Sensory/regulatory protein RpfC</fullName>
    </alternativeName>
</protein>
<feature type="transmembrane region" description="Helical" evidence="21">
    <location>
        <begin position="37"/>
        <end position="56"/>
    </location>
</feature>
<dbReference type="GO" id="GO:0000155">
    <property type="term" value="F:phosphorelay sensor kinase activity"/>
    <property type="evidence" value="ECO:0007669"/>
    <property type="project" value="InterPro"/>
</dbReference>
<dbReference type="PANTHER" id="PTHR45339:SF1">
    <property type="entry name" value="HYBRID SIGNAL TRANSDUCTION HISTIDINE KINASE J"/>
    <property type="match status" value="1"/>
</dbReference>
<dbReference type="InterPro" id="IPR029016">
    <property type="entry name" value="GAF-like_dom_sf"/>
</dbReference>
<dbReference type="Pfam" id="PF01627">
    <property type="entry name" value="Hpt"/>
    <property type="match status" value="1"/>
</dbReference>
<evidence type="ECO:0000259" key="24">
    <source>
        <dbReference type="PROSITE" id="PS50894"/>
    </source>
</evidence>
<dbReference type="Gene3D" id="3.30.450.40">
    <property type="match status" value="1"/>
</dbReference>
<sequence length="1025" mass="108002">MTRLRRSDVVASLDAAEFETVETAELARLVRAERIMVRVRWGGVAFALVQVFTYYLPYPPGLLEAALGLTALLAVGNIALWWAIPSMTTLRRARRVSVLALLLNGAVFVGLVAVYTFDTETAIWAVLYVLPMEAAIRFQLRGAMLTIGALTVVYTIREAVGAVVYGHPFLIVSITYRMGIGCIIASVAGAIAQSVTQDRRQLAVLGRVARTVASAPTLSSVLERAADDLADLFRVPAVVLALVDPEDGRLRVRAEHGGRPGSAPGTEIPRHGDGPVARAIADRRAVWAATGTSNGLLRRLMGRGRVAGALVAAPLLARDEVVGVVLLDTGEQNRRSSAAELALAETVAGQLAGAITGARLFEQAQAARAAADAANEAKSAFLANMSHEIRTPMNAVIGMTELLSATSLTEEQQDYTGVIAQSADGLLTVINDVLDFSKIEAGKLELDRDAFDPREVIEDALGLLAPRAAAKGLELVAAADGVPPAAVFGDPGRLRQILVNLVGNAVKFTERGEVVVTLSAVRADDDRWRLRIAVADTGIGIPAEQIPRLFRSFSQVDESATRRHGGTGLGLVISRRLAELMGGTVEVASEPGRGSVFTVTLVGEAASPPDRLAADDRPDLLSGRTALIVDDNAANRRILAAHCSAWGMTAHTAAAAEEALAWVRDGGEADVLVTDLLMPGLDGAALATEMAALRRIPTVCLSSLGAARDPQAPVDVWLTKPVRRGVLERTLVGLLGAPLPRTMTVDTPPSAPEADDLRVLLADDNPVGRRVGLLLLQRLGHHADTATTGLEVLAALERREYDVVLLDVQMPELDGLETARRISATRPPGTRPWLVALTANAMAGAREECLAAGMDDYVTKPVRLADLEAALARRPDPGPAAPARPSRPAPTAPLLDSTVLDGLVASFGDDGPGLVAELVAEFSANTPVLLSDLQDGVAAADAERVRRAAHTLKSNTAMFGARDLSARCAALEEHAAHGDLEGAAAQVDEITGMVPPLVAALRATVDPSGPGPREHGTEEHRVGRT</sequence>
<evidence type="ECO:0000256" key="11">
    <source>
        <dbReference type="ARBA" id="ARBA00022840"/>
    </source>
</evidence>
<keyword evidence="5" id="KW-1003">Cell membrane</keyword>
<feature type="modified residue" description="Phosphohistidine" evidence="18">
    <location>
        <position position="950"/>
    </location>
</feature>
<dbReference type="Gene3D" id="1.10.287.130">
    <property type="match status" value="1"/>
</dbReference>
<evidence type="ECO:0000259" key="23">
    <source>
        <dbReference type="PROSITE" id="PS50110"/>
    </source>
</evidence>
<evidence type="ECO:0000256" key="8">
    <source>
        <dbReference type="ARBA" id="ARBA00022692"/>
    </source>
</evidence>
<dbReference type="Proteomes" id="UP000007809">
    <property type="component" value="Chromosome"/>
</dbReference>
<evidence type="ECO:0000256" key="17">
    <source>
        <dbReference type="ARBA" id="ARBA00074306"/>
    </source>
</evidence>
<evidence type="ECO:0000256" key="4">
    <source>
        <dbReference type="ARBA" id="ARBA00012438"/>
    </source>
</evidence>
<organism evidence="25 26">
    <name type="scientific">Pseudonocardia dioxanivorans (strain ATCC 55486 / DSM 44775 / JCM 13855 / CB1190)</name>
    <dbReference type="NCBI Taxonomy" id="675635"/>
    <lineage>
        <taxon>Bacteria</taxon>
        <taxon>Bacillati</taxon>
        <taxon>Actinomycetota</taxon>
        <taxon>Actinomycetes</taxon>
        <taxon>Pseudonocardiales</taxon>
        <taxon>Pseudonocardiaceae</taxon>
        <taxon>Pseudonocardia</taxon>
    </lineage>
</organism>
<dbReference type="RefSeq" id="WP_013678403.1">
    <property type="nucleotide sequence ID" value="NC_015312.1"/>
</dbReference>
<dbReference type="CDD" id="cd00082">
    <property type="entry name" value="HisKA"/>
    <property type="match status" value="1"/>
</dbReference>
<dbReference type="AlphaFoldDB" id="F4CTL8"/>
<feature type="region of interest" description="Disordered" evidence="20">
    <location>
        <begin position="1004"/>
        <end position="1025"/>
    </location>
</feature>
<dbReference type="InterPro" id="IPR036641">
    <property type="entry name" value="HPT_dom_sf"/>
</dbReference>
<comment type="subunit">
    <text evidence="15">At low DSF concentrations, interacts with RpfF.</text>
</comment>
<dbReference type="Gene3D" id="1.20.120.160">
    <property type="entry name" value="HPT domain"/>
    <property type="match status" value="1"/>
</dbReference>
<dbReference type="EMBL" id="CP002593">
    <property type="protein sequence ID" value="AEA28521.1"/>
    <property type="molecule type" value="Genomic_DNA"/>
</dbReference>
<dbReference type="InterPro" id="IPR036097">
    <property type="entry name" value="HisK_dim/P_sf"/>
</dbReference>
<evidence type="ECO:0000256" key="13">
    <source>
        <dbReference type="ARBA" id="ARBA00023012"/>
    </source>
</evidence>
<feature type="domain" description="HPt" evidence="24">
    <location>
        <begin position="911"/>
        <end position="1004"/>
    </location>
</feature>
<dbReference type="InterPro" id="IPR001789">
    <property type="entry name" value="Sig_transdc_resp-reg_receiver"/>
</dbReference>
<dbReference type="Gene3D" id="3.40.50.2300">
    <property type="match status" value="2"/>
</dbReference>
<dbReference type="CDD" id="cd17546">
    <property type="entry name" value="REC_hyHK_CKI1_RcsC-like"/>
    <property type="match status" value="1"/>
</dbReference>
<feature type="modified residue" description="4-aspartylphosphate" evidence="19">
    <location>
        <position position="807"/>
    </location>
</feature>
<evidence type="ECO:0000256" key="15">
    <source>
        <dbReference type="ARBA" id="ARBA00064003"/>
    </source>
</evidence>
<dbReference type="InterPro" id="IPR003594">
    <property type="entry name" value="HATPase_dom"/>
</dbReference>
<dbReference type="Pfam" id="PF00072">
    <property type="entry name" value="Response_reg"/>
    <property type="match status" value="2"/>
</dbReference>
<evidence type="ECO:0000256" key="19">
    <source>
        <dbReference type="PROSITE-ProRule" id="PRU00169"/>
    </source>
</evidence>
<evidence type="ECO:0000313" key="25">
    <source>
        <dbReference type="EMBL" id="AEA28521.1"/>
    </source>
</evidence>
<dbReference type="KEGG" id="pdx:Psed_6430"/>
<dbReference type="SMART" id="SM00388">
    <property type="entry name" value="HisKA"/>
    <property type="match status" value="1"/>
</dbReference>
<dbReference type="FunFam" id="1.10.287.130:FF:000002">
    <property type="entry name" value="Two-component osmosensing histidine kinase"/>
    <property type="match status" value="1"/>
</dbReference>
<reference evidence="25 26" key="1">
    <citation type="journal article" date="2011" name="J. Bacteriol.">
        <title>Genome sequence of the 1,4-dioxane-degrading Pseudonocardia dioxanivorans strain CB1190.</title>
        <authorList>
            <person name="Sales C.M."/>
            <person name="Mahendra S."/>
            <person name="Grostern A."/>
            <person name="Parales R.E."/>
            <person name="Goodwin L.A."/>
            <person name="Woyke T."/>
            <person name="Nolan M."/>
            <person name="Lapidus A."/>
            <person name="Chertkov O."/>
            <person name="Ovchinnikova G."/>
            <person name="Sczyrba A."/>
            <person name="Alvarez-Cohen L."/>
        </authorList>
    </citation>
    <scope>NUCLEOTIDE SEQUENCE [LARGE SCALE GENOMIC DNA]</scope>
    <source>
        <strain evidence="26">ATCC 55486 / DSM 44775 / JCM 13855 / CB1190</strain>
    </source>
</reference>
<dbReference type="EC" id="2.7.13.3" evidence="4"/>
<comment type="similarity">
    <text evidence="3">In the N-terminal section; belongs to the phytochrome family.</text>
</comment>
<name>F4CTL8_PSEUX</name>
<dbReference type="InterPro" id="IPR003661">
    <property type="entry name" value="HisK_dim/P_dom"/>
</dbReference>
<keyword evidence="26" id="KW-1185">Reference proteome</keyword>
<evidence type="ECO:0000256" key="5">
    <source>
        <dbReference type="ARBA" id="ARBA00022475"/>
    </source>
</evidence>
<dbReference type="eggNOG" id="COG2198">
    <property type="taxonomic scope" value="Bacteria"/>
</dbReference>
<feature type="transmembrane region" description="Helical" evidence="21">
    <location>
        <begin position="62"/>
        <end position="84"/>
    </location>
</feature>
<dbReference type="eggNOG" id="COG0784">
    <property type="taxonomic scope" value="Bacteria"/>
</dbReference>
<feature type="transmembrane region" description="Helical" evidence="21">
    <location>
        <begin position="168"/>
        <end position="192"/>
    </location>
</feature>
<dbReference type="GO" id="GO:0005886">
    <property type="term" value="C:plasma membrane"/>
    <property type="evidence" value="ECO:0007669"/>
    <property type="project" value="UniProtKB-SubCell"/>
</dbReference>
<evidence type="ECO:0000256" key="1">
    <source>
        <dbReference type="ARBA" id="ARBA00000085"/>
    </source>
</evidence>
<keyword evidence="13" id="KW-0902">Two-component regulatory system</keyword>
<feature type="transmembrane region" description="Helical" evidence="21">
    <location>
        <begin position="96"/>
        <end position="116"/>
    </location>
</feature>
<comment type="subcellular location">
    <subcellularLocation>
        <location evidence="2">Cell membrane</location>
        <topology evidence="2">Multi-pass membrane protein</topology>
    </subcellularLocation>
</comment>
<evidence type="ECO:0000256" key="10">
    <source>
        <dbReference type="ARBA" id="ARBA00022777"/>
    </source>
</evidence>
<dbReference type="STRING" id="675635.Psed_6430"/>
<dbReference type="InterPro" id="IPR003018">
    <property type="entry name" value="GAF"/>
</dbReference>
<dbReference type="CDD" id="cd00088">
    <property type="entry name" value="HPT"/>
    <property type="match status" value="1"/>
</dbReference>
<feature type="domain" description="Response regulatory" evidence="23">
    <location>
        <begin position="758"/>
        <end position="875"/>
    </location>
</feature>
<dbReference type="SUPFAM" id="SSF47384">
    <property type="entry name" value="Homodimeric domain of signal transducing histidine kinase"/>
    <property type="match status" value="1"/>
</dbReference>
<evidence type="ECO:0000256" key="7">
    <source>
        <dbReference type="ARBA" id="ARBA00022679"/>
    </source>
</evidence>
<accession>F4CTL8</accession>
<dbReference type="SMART" id="SM00387">
    <property type="entry name" value="HATPase_c"/>
    <property type="match status" value="1"/>
</dbReference>
<dbReference type="FunFam" id="3.30.565.10:FF:000010">
    <property type="entry name" value="Sensor histidine kinase RcsC"/>
    <property type="match status" value="1"/>
</dbReference>
<dbReference type="InterPro" id="IPR036890">
    <property type="entry name" value="HATPase_C_sf"/>
</dbReference>
<dbReference type="OrthoDB" id="340764at2"/>
<evidence type="ECO:0000259" key="22">
    <source>
        <dbReference type="PROSITE" id="PS50109"/>
    </source>
</evidence>
<comment type="catalytic activity">
    <reaction evidence="1">
        <text>ATP + protein L-histidine = ADP + protein N-phospho-L-histidine.</text>
        <dbReference type="EC" id="2.7.13.3"/>
    </reaction>
</comment>
<evidence type="ECO:0000256" key="6">
    <source>
        <dbReference type="ARBA" id="ARBA00022553"/>
    </source>
</evidence>
<evidence type="ECO:0000256" key="16">
    <source>
        <dbReference type="ARBA" id="ARBA00068150"/>
    </source>
</evidence>
<feature type="region of interest" description="Disordered" evidence="20">
    <location>
        <begin position="873"/>
        <end position="894"/>
    </location>
</feature>
<dbReference type="eggNOG" id="COG2205">
    <property type="taxonomic scope" value="Bacteria"/>
</dbReference>
<dbReference type="Pfam" id="PF00512">
    <property type="entry name" value="HisKA"/>
    <property type="match status" value="1"/>
</dbReference>
<dbReference type="SMART" id="SM00448">
    <property type="entry name" value="REC"/>
    <property type="match status" value="2"/>
</dbReference>
<evidence type="ECO:0000256" key="20">
    <source>
        <dbReference type="SAM" id="MobiDB-lite"/>
    </source>
</evidence>
<dbReference type="Gene3D" id="3.30.565.10">
    <property type="entry name" value="Histidine kinase-like ATPase, C-terminal domain"/>
    <property type="match status" value="1"/>
</dbReference>
<dbReference type="InterPro" id="IPR004358">
    <property type="entry name" value="Sig_transdc_His_kin-like_C"/>
</dbReference>
<feature type="transmembrane region" description="Helical" evidence="21">
    <location>
        <begin position="136"/>
        <end position="156"/>
    </location>
</feature>
<evidence type="ECO:0000256" key="9">
    <source>
        <dbReference type="ARBA" id="ARBA00022741"/>
    </source>
</evidence>
<dbReference type="InterPro" id="IPR005467">
    <property type="entry name" value="His_kinase_dom"/>
</dbReference>
<keyword evidence="9" id="KW-0547">Nucleotide-binding</keyword>
<evidence type="ECO:0000256" key="2">
    <source>
        <dbReference type="ARBA" id="ARBA00004651"/>
    </source>
</evidence>
<dbReference type="PROSITE" id="PS50894">
    <property type="entry name" value="HPT"/>
    <property type="match status" value="1"/>
</dbReference>
<dbReference type="PANTHER" id="PTHR45339">
    <property type="entry name" value="HYBRID SIGNAL TRANSDUCTION HISTIDINE KINASE J"/>
    <property type="match status" value="1"/>
</dbReference>
<dbReference type="GO" id="GO:0005524">
    <property type="term" value="F:ATP binding"/>
    <property type="evidence" value="ECO:0007669"/>
    <property type="project" value="UniProtKB-KW"/>
</dbReference>
<dbReference type="PROSITE" id="PS50110">
    <property type="entry name" value="RESPONSE_REGULATORY"/>
    <property type="match status" value="2"/>
</dbReference>
<dbReference type="HOGENOM" id="CLU_295243_0_0_11"/>
<feature type="domain" description="Histidine kinase" evidence="22">
    <location>
        <begin position="384"/>
        <end position="605"/>
    </location>
</feature>
<evidence type="ECO:0000256" key="14">
    <source>
        <dbReference type="ARBA" id="ARBA00023136"/>
    </source>
</evidence>
<keyword evidence="10 25" id="KW-0418">Kinase</keyword>
<evidence type="ECO:0000256" key="21">
    <source>
        <dbReference type="SAM" id="Phobius"/>
    </source>
</evidence>
<gene>
    <name evidence="25" type="ordered locus">Psed_6430</name>
</gene>
<feature type="domain" description="Response regulatory" evidence="23">
    <location>
        <begin position="625"/>
        <end position="735"/>
    </location>
</feature>
<keyword evidence="6 19" id="KW-0597">Phosphoprotein</keyword>
<dbReference type="SUPFAM" id="SSF47226">
    <property type="entry name" value="Histidine-containing phosphotransfer domain, HPT domain"/>
    <property type="match status" value="1"/>
</dbReference>
<evidence type="ECO:0000256" key="12">
    <source>
        <dbReference type="ARBA" id="ARBA00022989"/>
    </source>
</evidence>
<keyword evidence="12 21" id="KW-1133">Transmembrane helix</keyword>
<feature type="modified residue" description="4-aspartylphosphate" evidence="19">
    <location>
        <position position="675"/>
    </location>
</feature>
<dbReference type="SMART" id="SM00065">
    <property type="entry name" value="GAF"/>
    <property type="match status" value="1"/>
</dbReference>
<keyword evidence="14 21" id="KW-0472">Membrane</keyword>
<keyword evidence="7" id="KW-0808">Transferase</keyword>
<feature type="region of interest" description="Disordered" evidence="20">
    <location>
        <begin position="253"/>
        <end position="273"/>
    </location>
</feature>
<evidence type="ECO:0000313" key="26">
    <source>
        <dbReference type="Proteomes" id="UP000007809"/>
    </source>
</evidence>
<dbReference type="SUPFAM" id="SSF55874">
    <property type="entry name" value="ATPase domain of HSP90 chaperone/DNA topoisomerase II/histidine kinase"/>
    <property type="match status" value="1"/>
</dbReference>
<dbReference type="SMART" id="SM00073">
    <property type="entry name" value="HPT"/>
    <property type="match status" value="1"/>
</dbReference>
<dbReference type="CDD" id="cd16922">
    <property type="entry name" value="HATPase_EvgS-ArcB-TorS-like"/>
    <property type="match status" value="1"/>
</dbReference>